<evidence type="ECO:0000313" key="2">
    <source>
        <dbReference type="Proteomes" id="UP000620366"/>
    </source>
</evidence>
<organism evidence="1 2">
    <name type="scientific">Feifania hominis</name>
    <dbReference type="NCBI Taxonomy" id="2763660"/>
    <lineage>
        <taxon>Bacteria</taxon>
        <taxon>Bacillati</taxon>
        <taxon>Bacillota</taxon>
        <taxon>Clostridia</taxon>
        <taxon>Eubacteriales</taxon>
        <taxon>Feifaniaceae</taxon>
        <taxon>Feifania</taxon>
    </lineage>
</organism>
<gene>
    <name evidence="1" type="ORF">H8695_05210</name>
</gene>
<dbReference type="EMBL" id="JACRSP010000002">
    <property type="protein sequence ID" value="MBC8536089.1"/>
    <property type="molecule type" value="Genomic_DNA"/>
</dbReference>
<dbReference type="RefSeq" id="WP_249299843.1">
    <property type="nucleotide sequence ID" value="NZ_JACRSP010000002.1"/>
</dbReference>
<protein>
    <submittedName>
        <fullName evidence="1">DUF1848 domain-containing protein</fullName>
    </submittedName>
</protein>
<comment type="caution">
    <text evidence="1">The sequence shown here is derived from an EMBL/GenBank/DDBJ whole genome shotgun (WGS) entry which is preliminary data.</text>
</comment>
<evidence type="ECO:0000313" key="1">
    <source>
        <dbReference type="EMBL" id="MBC8536089.1"/>
    </source>
</evidence>
<sequence>MIVSASRRTDLPHWHMDWFLNRLREGYALVRNPVNPRQISHVPLRAPELDGIVFWSKYPAPLLGALDVLADIPFYIQATVNPYGREVEPGLPALDERIEVFRTLARRLGPCRLIWRYDPILLSGRYDEAFHRAAFETIAAALEGSAERAVVSFVDSYRKIEKNLHALGASLPGEEQMRTLAGRLCEIAHRHGFLLEACAEATDLTGVGVTRGKCIDAALLSRIAGREIPRGRPNGGRAACGCDASVDIGAYDTCKNGCRYCYASFGRPEPLPCPADLPLLGSTLGPLDRVTRRREKNLQMRWEL</sequence>
<keyword evidence="2" id="KW-1185">Reference proteome</keyword>
<proteinExistence type="predicted"/>
<reference evidence="1" key="1">
    <citation type="submission" date="2020-08" db="EMBL/GenBank/DDBJ databases">
        <title>Genome public.</title>
        <authorList>
            <person name="Liu C."/>
            <person name="Sun Q."/>
        </authorList>
    </citation>
    <scope>NUCLEOTIDE SEQUENCE</scope>
    <source>
        <strain evidence="1">BX7</strain>
    </source>
</reference>
<accession>A0A926HTP8</accession>
<dbReference type="Pfam" id="PF08902">
    <property type="entry name" value="DUF1848"/>
    <property type="match status" value="1"/>
</dbReference>
<dbReference type="AlphaFoldDB" id="A0A926HTP8"/>
<name>A0A926HTP8_9FIRM</name>
<dbReference type="Proteomes" id="UP000620366">
    <property type="component" value="Unassembled WGS sequence"/>
</dbReference>
<dbReference type="InterPro" id="IPR014998">
    <property type="entry name" value="DUF1848"/>
</dbReference>